<dbReference type="InterPro" id="IPR002545">
    <property type="entry name" value="CheW-lke_dom"/>
</dbReference>
<dbReference type="SMART" id="SM00260">
    <property type="entry name" value="CheW"/>
    <property type="match status" value="1"/>
</dbReference>
<protein>
    <submittedName>
        <fullName evidence="2">Chemotaxis protein CheW</fullName>
    </submittedName>
</protein>
<comment type="caution">
    <text evidence="2">The sequence shown here is derived from an EMBL/GenBank/DDBJ whole genome shotgun (WGS) entry which is preliminary data.</text>
</comment>
<dbReference type="Proteomes" id="UP001606134">
    <property type="component" value="Unassembled WGS sequence"/>
</dbReference>
<evidence type="ECO:0000259" key="1">
    <source>
        <dbReference type="PROSITE" id="PS50851"/>
    </source>
</evidence>
<proteinExistence type="predicted"/>
<sequence length="458" mass="48655">MNEAPGTARRWAIARIGATRLAVDAAWVESALAADRPLEPLPRRSGPVAGLLATPRGLVPAVDIPRWVPLPGANATEAPTDALAAGAGHRYLVLARQGRRVGIRVDELMGIEQAPASRRQRMHHADDPRELFDGLLAAEGDEPPALVLEPGRLMDLLNLWVGCTEAEARPSATAVVDRRTDSTALFRVAGQVVAVRTRHVVELLPLPAAPASFVVSAATRNFVTWRDSMVPLLNAAWVMPRSAPGGTATLAAVLCDDTGRHAMLPIDELLGHAAAPLHAPGLDDDAPAWWGGAWEADEGLARELRADVLLAALPESALRKTTQRLDPATRSPTNEHAHVVLQAGASFAVPMHEVLAILDNAAADATTCQWRGQTVPVRQLGTTAPTGRLLALFHCEGGCIALRADRLVALLPAHAAETSSFPGRPGERMLTTREPNASYLVRSAAQLVCESRPAAALY</sequence>
<dbReference type="Pfam" id="PF01584">
    <property type="entry name" value="CheW"/>
    <property type="match status" value="2"/>
</dbReference>
<gene>
    <name evidence="2" type="ORF">ACG04R_26960</name>
</gene>
<reference evidence="2 3" key="1">
    <citation type="submission" date="2024-08" db="EMBL/GenBank/DDBJ databases">
        <authorList>
            <person name="Lu H."/>
        </authorList>
    </citation>
    <scope>NUCLEOTIDE SEQUENCE [LARGE SCALE GENOMIC DNA]</scope>
    <source>
        <strain evidence="2 3">BYS78W</strain>
    </source>
</reference>
<evidence type="ECO:0000313" key="3">
    <source>
        <dbReference type="Proteomes" id="UP001606134"/>
    </source>
</evidence>
<dbReference type="PROSITE" id="PS50851">
    <property type="entry name" value="CHEW"/>
    <property type="match status" value="1"/>
</dbReference>
<dbReference type="SUPFAM" id="SSF50341">
    <property type="entry name" value="CheW-like"/>
    <property type="match status" value="2"/>
</dbReference>
<dbReference type="InterPro" id="IPR036061">
    <property type="entry name" value="CheW-like_dom_sf"/>
</dbReference>
<name>A0ABW7HK87_9BURK</name>
<feature type="domain" description="CheW-like" evidence="1">
    <location>
        <begin position="8"/>
        <end position="159"/>
    </location>
</feature>
<dbReference type="RefSeq" id="WP_394417369.1">
    <property type="nucleotide sequence ID" value="NZ_JBIGIC010000021.1"/>
</dbReference>
<evidence type="ECO:0000313" key="2">
    <source>
        <dbReference type="EMBL" id="MFG6490340.1"/>
    </source>
</evidence>
<accession>A0ABW7HK87</accession>
<dbReference type="EMBL" id="JBIGIC010000021">
    <property type="protein sequence ID" value="MFG6490340.1"/>
    <property type="molecule type" value="Genomic_DNA"/>
</dbReference>
<organism evidence="2 3">
    <name type="scientific">Pelomonas candidula</name>
    <dbReference type="NCBI Taxonomy" id="3299025"/>
    <lineage>
        <taxon>Bacteria</taxon>
        <taxon>Pseudomonadati</taxon>
        <taxon>Pseudomonadota</taxon>
        <taxon>Betaproteobacteria</taxon>
        <taxon>Burkholderiales</taxon>
        <taxon>Sphaerotilaceae</taxon>
        <taxon>Roseateles</taxon>
    </lineage>
</organism>
<keyword evidence="3" id="KW-1185">Reference proteome</keyword>